<dbReference type="AlphaFoldDB" id="A0AAP3GV60"/>
<name>A0AAP3GV60_9LACO</name>
<gene>
    <name evidence="1" type="ORF">L2422_01165</name>
</gene>
<dbReference type="RefSeq" id="WP_269255549.1">
    <property type="nucleotide sequence ID" value="NZ_JAKHKO010000001.1"/>
</dbReference>
<dbReference type="Proteomes" id="UP001213015">
    <property type="component" value="Unassembled WGS sequence"/>
</dbReference>
<accession>A0AAP3GV60</accession>
<reference evidence="1" key="1">
    <citation type="submission" date="2022-01" db="EMBL/GenBank/DDBJ databases">
        <title>VMRC isolate genome collection.</title>
        <authorList>
            <person name="France M."/>
            <person name="Rutt L."/>
            <person name="Humphrys M."/>
            <person name="Ravel J."/>
        </authorList>
    </citation>
    <scope>NUCLEOTIDE SEQUENCE</scope>
    <source>
        <strain evidence="1">C0127B5</strain>
    </source>
</reference>
<evidence type="ECO:0000313" key="2">
    <source>
        <dbReference type="Proteomes" id="UP001213015"/>
    </source>
</evidence>
<proteinExistence type="predicted"/>
<protein>
    <submittedName>
        <fullName evidence="1">Uncharacterized protein</fullName>
    </submittedName>
</protein>
<organism evidence="1 2">
    <name type="scientific">Lactobacillus mulieris</name>
    <dbReference type="NCBI Taxonomy" id="2508708"/>
    <lineage>
        <taxon>Bacteria</taxon>
        <taxon>Bacillati</taxon>
        <taxon>Bacillota</taxon>
        <taxon>Bacilli</taxon>
        <taxon>Lactobacillales</taxon>
        <taxon>Lactobacillaceae</taxon>
        <taxon>Lactobacillus</taxon>
    </lineage>
</organism>
<evidence type="ECO:0000313" key="1">
    <source>
        <dbReference type="EMBL" id="MCZ3844134.1"/>
    </source>
</evidence>
<comment type="caution">
    <text evidence="1">The sequence shown here is derived from an EMBL/GenBank/DDBJ whole genome shotgun (WGS) entry which is preliminary data.</text>
</comment>
<dbReference type="EMBL" id="JAKHLF010000001">
    <property type="protein sequence ID" value="MCZ3844134.1"/>
    <property type="molecule type" value="Genomic_DNA"/>
</dbReference>
<sequence>MDGKMRDYNSLLDFLNKHSSELSKLTDDFDCNANHWEKEKNVYLYGKLELMFGFNEVMVWKYKYHTGHRCLVRHYLNGQLVHFMTGSLNGKPVDTSNQEQKIVNDIVSKLKWTECDFSDIERIFDDWAFDYIGNIGLENRDGCLLWAGWNFEAFEILHKALKKSGYEIYTLMPYAYHTHTDDDLYNPKVPFYCPSFRLKEN</sequence>